<reference evidence="1" key="1">
    <citation type="submission" date="2020-02" db="EMBL/GenBank/DDBJ databases">
        <title>Flavobacterium sp. genome.</title>
        <authorList>
            <person name="Jung H.S."/>
            <person name="Baek J.H."/>
            <person name="Jeon C.O."/>
        </authorList>
    </citation>
    <scope>NUCLEOTIDE SEQUENCE</scope>
    <source>
        <strain evidence="1">SE-s28</strain>
    </source>
</reference>
<name>A0A972FMK6_9FLAO</name>
<protein>
    <recommendedName>
        <fullName evidence="3">Tox-MPTase4 domain-containing protein</fullName>
    </recommendedName>
</protein>
<accession>A0A972FMK6</accession>
<dbReference type="Proteomes" id="UP000712080">
    <property type="component" value="Unassembled WGS sequence"/>
</dbReference>
<sequence>MELLSFSDFDAEGLENINNINFLELQNNFLNSQSTREFREISNEYALNTPFGKNSLLYKEAKGEFYTGYTDFMAVLYHIGAAMAIITDFEEKNQLDDVIVIANNEKSIFDYKKFINGSPNVENSWEFQDTEYTGKAILNKKIAYIDTEKVFLSDEGLGYAPYCLYFPYRNDGNISLNNPNIEYLKENAAIKLSDLSWDSLLIILSNLHQKQQKLYIEKIFKDVARKLEDGLISNPLALHVLYDLPIFLLKFFKNSTIEYFLFGLLSDNILPNAREQIVLKLLETCTEKESFNATSFLNKLLTTHINGQNAFLTIYDKMNDWGGGNNFSQAMILLAKIWSESIYIDSGNKVFNDYDIPIPLAYTQDYILGFRLDNFDFEMSGSDITITTATEIPLLEDTYTHYHVFQPVDLIALKEVQNEDLILAEGVKIPAFYLKAFDDKGAWENFEKALWITADFISLYTGVGALLQLRRIAQTAEITFVVLRTTFGILQVSSSVISIGLSLIENSKNRDLVNKLREYLFWFELCILGTDALSTRILRKKAADLETVLEKNRNSLNKKELLDVNNFSEHLDDIIELERQAINTWDGGKFIGERLLRKRIKNLLHDYKNFNLEIHIVDEVKDAERIVKWNARKVLGSFSMGPPPKIYFRKQITELTWQHELWHLEDLKKMGAKKFYSIDQWKHEELVWDRIWQSKNRWTENELVDSYQYYKKIALLETGRFKAVKEMEDLLSLPYYKFSRYKQ</sequence>
<gene>
    <name evidence="1" type="ORF">G6047_10395</name>
</gene>
<evidence type="ECO:0000313" key="2">
    <source>
        <dbReference type="Proteomes" id="UP000712080"/>
    </source>
</evidence>
<proteinExistence type="predicted"/>
<evidence type="ECO:0000313" key="1">
    <source>
        <dbReference type="EMBL" id="NMH28442.1"/>
    </source>
</evidence>
<evidence type="ECO:0008006" key="3">
    <source>
        <dbReference type="Google" id="ProtNLM"/>
    </source>
</evidence>
<dbReference type="EMBL" id="JAAMPU010000105">
    <property type="protein sequence ID" value="NMH28442.1"/>
    <property type="molecule type" value="Genomic_DNA"/>
</dbReference>
<dbReference type="RefSeq" id="WP_169527539.1">
    <property type="nucleotide sequence ID" value="NZ_JAAMPU010000105.1"/>
</dbReference>
<comment type="caution">
    <text evidence="1">The sequence shown here is derived from an EMBL/GenBank/DDBJ whole genome shotgun (WGS) entry which is preliminary data.</text>
</comment>
<keyword evidence="2" id="KW-1185">Reference proteome</keyword>
<organism evidence="1 2">
    <name type="scientific">Flavobacterium silvaticum</name>
    <dbReference type="NCBI Taxonomy" id="1852020"/>
    <lineage>
        <taxon>Bacteria</taxon>
        <taxon>Pseudomonadati</taxon>
        <taxon>Bacteroidota</taxon>
        <taxon>Flavobacteriia</taxon>
        <taxon>Flavobacteriales</taxon>
        <taxon>Flavobacteriaceae</taxon>
        <taxon>Flavobacterium</taxon>
    </lineage>
</organism>
<dbReference type="AlphaFoldDB" id="A0A972FMK6"/>